<dbReference type="EMBL" id="CAAALY010019498">
    <property type="protein sequence ID" value="VEL13948.1"/>
    <property type="molecule type" value="Genomic_DNA"/>
</dbReference>
<dbReference type="AlphaFoldDB" id="A0A3S5CE79"/>
<name>A0A3S5CE79_9PLAT</name>
<proteinExistence type="predicted"/>
<organism evidence="2 3">
    <name type="scientific">Protopolystoma xenopodis</name>
    <dbReference type="NCBI Taxonomy" id="117903"/>
    <lineage>
        <taxon>Eukaryota</taxon>
        <taxon>Metazoa</taxon>
        <taxon>Spiralia</taxon>
        <taxon>Lophotrochozoa</taxon>
        <taxon>Platyhelminthes</taxon>
        <taxon>Monogenea</taxon>
        <taxon>Polyopisthocotylea</taxon>
        <taxon>Polystomatidea</taxon>
        <taxon>Polystomatidae</taxon>
        <taxon>Protopolystoma</taxon>
    </lineage>
</organism>
<comment type="caution">
    <text evidence="2">The sequence shown here is derived from an EMBL/GenBank/DDBJ whole genome shotgun (WGS) entry which is preliminary data.</text>
</comment>
<accession>A0A3S5CE79</accession>
<feature type="region of interest" description="Disordered" evidence="1">
    <location>
        <begin position="110"/>
        <end position="132"/>
    </location>
</feature>
<gene>
    <name evidence="2" type="ORF">PXEA_LOCUS7388</name>
</gene>
<sequence length="254" mass="28854">MVSGSDYVRHRMVERSIWSHRGLKTVSRAYSSEYNDFEANGHFGMPRPGTKWIARSLDCCGQEFSQHKDSSTFSLVQCNMDNDSSCGDEHEDKLQEISCPNIVIYAPDDECSPNRGPNGAKERQTDSHGISPIPAQPPEIIFGSTATQSQIFAPTTMKKKQKRKYYDFCSTESIECPRNHINTLLECFEEDQIPTRLSSIGLQSPLIKNEICPRLQNVDSKCTYAWKGRLSPNSKIYDYLAEIWRDNLANVLGW</sequence>
<keyword evidence="3" id="KW-1185">Reference proteome</keyword>
<dbReference type="Proteomes" id="UP000784294">
    <property type="component" value="Unassembled WGS sequence"/>
</dbReference>
<evidence type="ECO:0000313" key="2">
    <source>
        <dbReference type="EMBL" id="VEL13948.1"/>
    </source>
</evidence>
<protein>
    <submittedName>
        <fullName evidence="2">Uncharacterized protein</fullName>
    </submittedName>
</protein>
<evidence type="ECO:0000256" key="1">
    <source>
        <dbReference type="SAM" id="MobiDB-lite"/>
    </source>
</evidence>
<reference evidence="2" key="1">
    <citation type="submission" date="2018-11" db="EMBL/GenBank/DDBJ databases">
        <authorList>
            <consortium name="Pathogen Informatics"/>
        </authorList>
    </citation>
    <scope>NUCLEOTIDE SEQUENCE</scope>
</reference>
<evidence type="ECO:0000313" key="3">
    <source>
        <dbReference type="Proteomes" id="UP000784294"/>
    </source>
</evidence>